<dbReference type="Proteomes" id="UP000541444">
    <property type="component" value="Unassembled WGS sequence"/>
</dbReference>
<evidence type="ECO:0000313" key="2">
    <source>
        <dbReference type="Proteomes" id="UP000541444"/>
    </source>
</evidence>
<dbReference type="OrthoDB" id="1434445at2759"/>
<accession>A0A7J7P6P7</accession>
<dbReference type="AlphaFoldDB" id="A0A7J7P6P7"/>
<dbReference type="EMBL" id="JACGCM010000224">
    <property type="protein sequence ID" value="KAF6174848.1"/>
    <property type="molecule type" value="Genomic_DNA"/>
</dbReference>
<gene>
    <name evidence="1" type="ORF">GIB67_036456</name>
</gene>
<evidence type="ECO:0000313" key="1">
    <source>
        <dbReference type="EMBL" id="KAF6174848.1"/>
    </source>
</evidence>
<organism evidence="1 2">
    <name type="scientific">Kingdonia uniflora</name>
    <dbReference type="NCBI Taxonomy" id="39325"/>
    <lineage>
        <taxon>Eukaryota</taxon>
        <taxon>Viridiplantae</taxon>
        <taxon>Streptophyta</taxon>
        <taxon>Embryophyta</taxon>
        <taxon>Tracheophyta</taxon>
        <taxon>Spermatophyta</taxon>
        <taxon>Magnoliopsida</taxon>
        <taxon>Ranunculales</taxon>
        <taxon>Circaeasteraceae</taxon>
        <taxon>Kingdonia</taxon>
    </lineage>
</organism>
<feature type="non-terminal residue" evidence="1">
    <location>
        <position position="107"/>
    </location>
</feature>
<reference evidence="1 2" key="1">
    <citation type="journal article" date="2020" name="IScience">
        <title>Genome Sequencing of the Endangered Kingdonia uniflora (Circaeasteraceae, Ranunculales) Reveals Potential Mechanisms of Evolutionary Specialization.</title>
        <authorList>
            <person name="Sun Y."/>
            <person name="Deng T."/>
            <person name="Zhang A."/>
            <person name="Moore M.J."/>
            <person name="Landis J.B."/>
            <person name="Lin N."/>
            <person name="Zhang H."/>
            <person name="Zhang X."/>
            <person name="Huang J."/>
            <person name="Zhang X."/>
            <person name="Sun H."/>
            <person name="Wang H."/>
        </authorList>
    </citation>
    <scope>NUCLEOTIDE SEQUENCE [LARGE SCALE GENOMIC DNA]</scope>
    <source>
        <strain evidence="1">TB1705</strain>
        <tissue evidence="1">Leaf</tissue>
    </source>
</reference>
<proteinExistence type="predicted"/>
<sequence>MNEGMSVCDHLGSLNGIVSELESIGVKVVNEDKVLQLIWSHPSSFKHLQPTLMYGKETLSFVEVTSTLLSEERRHKGRKSLVENSAMVVSGKRSFNRFRKGTCWSCG</sequence>
<protein>
    <submittedName>
        <fullName evidence="1">Uncharacterized protein</fullName>
    </submittedName>
</protein>
<comment type="caution">
    <text evidence="1">The sequence shown here is derived from an EMBL/GenBank/DDBJ whole genome shotgun (WGS) entry which is preliminary data.</text>
</comment>
<name>A0A7J7P6P7_9MAGN</name>
<dbReference type="Pfam" id="PF14223">
    <property type="entry name" value="Retrotran_gag_2"/>
    <property type="match status" value="1"/>
</dbReference>
<keyword evidence="2" id="KW-1185">Reference proteome</keyword>